<evidence type="ECO:0000256" key="4">
    <source>
        <dbReference type="ARBA" id="ARBA00022670"/>
    </source>
</evidence>
<dbReference type="GO" id="GO:0030178">
    <property type="term" value="P:negative regulation of Wnt signaling pathway"/>
    <property type="evidence" value="ECO:0007669"/>
    <property type="project" value="UniProtKB-UniRule"/>
</dbReference>
<comment type="subcellular location">
    <subcellularLocation>
        <location evidence="13">Cell membrane</location>
        <topology evidence="13">Single-pass type I membrane protein</topology>
    </subcellularLocation>
    <subcellularLocation>
        <location evidence="2">Membrane</location>
        <topology evidence="2">Single-pass type I membrane protein</topology>
    </subcellularLocation>
</comment>
<dbReference type="PaxDb" id="6945-B7PM36"/>
<keyword evidence="11" id="KW-0472">Membrane</keyword>
<keyword evidence="13" id="KW-0879">Wnt signaling pathway</keyword>
<dbReference type="VEuPathDB" id="VectorBase:ISCW006474"/>
<evidence type="ECO:0000256" key="12">
    <source>
        <dbReference type="ARBA" id="ARBA00023180"/>
    </source>
</evidence>
<evidence type="ECO:0000256" key="13">
    <source>
        <dbReference type="RuleBase" id="RU369069"/>
    </source>
</evidence>
<dbReference type="VEuPathDB" id="VectorBase:ISCI006474"/>
<dbReference type="OrthoDB" id="10040378at2759"/>
<evidence type="ECO:0000313" key="14">
    <source>
        <dbReference type="EMBL" id="EEC07658.1"/>
    </source>
</evidence>
<keyword evidence="8 13" id="KW-0378">Hydrolase</keyword>
<keyword evidence="7 13" id="KW-0732">Signal</keyword>
<dbReference type="EMBL" id="ABJB010304611">
    <property type="status" value="NOT_ANNOTATED_CDS"/>
    <property type="molecule type" value="Genomic_DNA"/>
</dbReference>
<evidence type="ECO:0000313" key="16">
    <source>
        <dbReference type="Proteomes" id="UP000001555"/>
    </source>
</evidence>
<evidence type="ECO:0000256" key="11">
    <source>
        <dbReference type="ARBA" id="ARBA00023136"/>
    </source>
</evidence>
<comment type="similarity">
    <text evidence="3 13">Belongs to the TIKI family.</text>
</comment>
<reference evidence="14 16" key="1">
    <citation type="submission" date="2008-03" db="EMBL/GenBank/DDBJ databases">
        <title>Annotation of Ixodes scapularis.</title>
        <authorList>
            <consortium name="Ixodes scapularis Genome Project Consortium"/>
            <person name="Caler E."/>
            <person name="Hannick L.I."/>
            <person name="Bidwell S."/>
            <person name="Joardar V."/>
            <person name="Thiagarajan M."/>
            <person name="Amedeo P."/>
            <person name="Galinsky K.J."/>
            <person name="Schobel S."/>
            <person name="Inman J."/>
            <person name="Hostetler J."/>
            <person name="Miller J."/>
            <person name="Hammond M."/>
            <person name="Megy K."/>
            <person name="Lawson D."/>
            <person name="Kodira C."/>
            <person name="Sutton G."/>
            <person name="Meyer J."/>
            <person name="Hill C.A."/>
            <person name="Birren B."/>
            <person name="Nene V."/>
            <person name="Collins F."/>
            <person name="Alarcon-Chaidez F."/>
            <person name="Wikel S."/>
            <person name="Strausberg R."/>
        </authorList>
    </citation>
    <scope>NUCLEOTIDE SEQUENCE [LARGE SCALE GENOMIC DNA]</scope>
    <source>
        <strain evidence="16">Wikel</strain>
        <strain evidence="14">Wikel colony</strain>
    </source>
</reference>
<dbReference type="VEuPathDB" id="VectorBase:ISCP_022563"/>
<evidence type="ECO:0000256" key="6">
    <source>
        <dbReference type="ARBA" id="ARBA00022723"/>
    </source>
</evidence>
<dbReference type="Proteomes" id="UP000001555">
    <property type="component" value="Unassembled WGS sequence"/>
</dbReference>
<dbReference type="GO" id="GO:0006508">
    <property type="term" value="P:proteolysis"/>
    <property type="evidence" value="ECO:0007669"/>
    <property type="project" value="UniProtKB-KW"/>
</dbReference>
<dbReference type="MEROPS" id="G04.001"/>
<dbReference type="EC" id="3.4.-.-" evidence="13"/>
<dbReference type="EnsemblMetazoa" id="ISCW006474-RA">
    <property type="protein sequence ID" value="ISCW006474-PA"/>
    <property type="gene ID" value="ISCW006474"/>
</dbReference>
<dbReference type="GO" id="GO:0046872">
    <property type="term" value="F:metal ion binding"/>
    <property type="evidence" value="ECO:0007669"/>
    <property type="project" value="UniProtKB-UniRule"/>
</dbReference>
<keyword evidence="4 13" id="KW-0645">Protease</keyword>
<keyword evidence="16" id="KW-1185">Reference proteome</keyword>
<dbReference type="InterPro" id="IPR040230">
    <property type="entry name" value="TIKI1/2-like"/>
</dbReference>
<evidence type="ECO:0000256" key="5">
    <source>
        <dbReference type="ARBA" id="ARBA00022692"/>
    </source>
</evidence>
<evidence type="ECO:0000313" key="15">
    <source>
        <dbReference type="EnsemblMetazoa" id="ISCW006474-PA"/>
    </source>
</evidence>
<comment type="cofactor">
    <cofactor evidence="1">
        <name>Co(2+)</name>
        <dbReference type="ChEBI" id="CHEBI:48828"/>
    </cofactor>
</comment>
<keyword evidence="9" id="KW-1133">Transmembrane helix</keyword>
<dbReference type="PANTHER" id="PTHR31120:SF6">
    <property type="entry name" value="METALLOPROTEASE TIKI HOMOLOG"/>
    <property type="match status" value="1"/>
</dbReference>
<accession>B7PM36</accession>
<dbReference type="PANTHER" id="PTHR31120">
    <property type="entry name" value="METALLOPROTEASE TIKI"/>
    <property type="match status" value="1"/>
</dbReference>
<gene>
    <name evidence="14" type="ORF">IscW_ISCW006474</name>
</gene>
<sequence length="151" mass="17552">MPFKLSDVVVSVLFALDQTLRQHEHIRRGVHRATYSADDLIRHYNCGDLDSVVFSRDSAPVPRLANSSVRLSARELRLARDIDRYFRDELIYKRNHRMGDRVLRLLREHPGQSFFFAFGAGHFLGNNTVLDFVRQGGFSIEHIVATRRIRM</sequence>
<comment type="cofactor">
    <cofactor evidence="13">
        <name>Mn(2+)</name>
        <dbReference type="ChEBI" id="CHEBI:29035"/>
    </cofactor>
    <cofactor evidence="13">
        <name>Co(2+)</name>
        <dbReference type="ChEBI" id="CHEBI:48828"/>
    </cofactor>
    <text evidence="13">Divalent metal cations. Mn(2+) or Co(2+).</text>
</comment>
<keyword evidence="5" id="KW-0812">Transmembrane</keyword>
<comment type="function">
    <text evidence="13">Metalloprotease that acts as a negative regulator of the Wnt signaling pathway.</text>
</comment>
<evidence type="ECO:0000256" key="3">
    <source>
        <dbReference type="ARBA" id="ARBA00008261"/>
    </source>
</evidence>
<dbReference type="HOGENOM" id="CLU_153587_0_0_1"/>
<protein>
    <recommendedName>
        <fullName evidence="13">Metalloprotease TIKI homolog</fullName>
        <ecNumber evidence="13">3.4.-.-</ecNumber>
    </recommendedName>
</protein>
<dbReference type="Pfam" id="PF01963">
    <property type="entry name" value="TraB_PrgY_gumN"/>
    <property type="match status" value="1"/>
</dbReference>
<dbReference type="AlphaFoldDB" id="B7PM36"/>
<evidence type="ECO:0000256" key="2">
    <source>
        <dbReference type="ARBA" id="ARBA00004479"/>
    </source>
</evidence>
<dbReference type="GO" id="GO:0016055">
    <property type="term" value="P:Wnt signaling pathway"/>
    <property type="evidence" value="ECO:0007669"/>
    <property type="project" value="UniProtKB-KW"/>
</dbReference>
<keyword evidence="12" id="KW-0325">Glycoprotein</keyword>
<dbReference type="GO" id="GO:0005886">
    <property type="term" value="C:plasma membrane"/>
    <property type="evidence" value="ECO:0007669"/>
    <property type="project" value="UniProtKB-SubCell"/>
</dbReference>
<dbReference type="GO" id="GO:0004222">
    <property type="term" value="F:metalloendopeptidase activity"/>
    <property type="evidence" value="ECO:0007669"/>
    <property type="project" value="UniProtKB-UniRule"/>
</dbReference>
<evidence type="ECO:0000256" key="7">
    <source>
        <dbReference type="ARBA" id="ARBA00022729"/>
    </source>
</evidence>
<keyword evidence="6 13" id="KW-0479">Metal-binding</keyword>
<proteinExistence type="inferred from homology"/>
<keyword evidence="10 13" id="KW-0482">Metalloprotease</keyword>
<reference evidence="15" key="2">
    <citation type="submission" date="2020-05" db="UniProtKB">
        <authorList>
            <consortium name="EnsemblMetazoa"/>
        </authorList>
    </citation>
    <scope>IDENTIFICATION</scope>
    <source>
        <strain evidence="15">wikel</strain>
    </source>
</reference>
<dbReference type="InterPro" id="IPR002816">
    <property type="entry name" value="TraB/PrgY/GumN_fam"/>
</dbReference>
<evidence type="ECO:0000256" key="8">
    <source>
        <dbReference type="ARBA" id="ARBA00022801"/>
    </source>
</evidence>
<evidence type="ECO:0000256" key="9">
    <source>
        <dbReference type="ARBA" id="ARBA00022989"/>
    </source>
</evidence>
<dbReference type="EMBL" id="DS745291">
    <property type="protein sequence ID" value="EEC07658.1"/>
    <property type="molecule type" value="Genomic_DNA"/>
</dbReference>
<keyword evidence="13" id="KW-1003">Cell membrane</keyword>
<name>B7PM36_IXOSC</name>
<dbReference type="InParanoid" id="B7PM36"/>
<evidence type="ECO:0000256" key="10">
    <source>
        <dbReference type="ARBA" id="ARBA00023049"/>
    </source>
</evidence>
<evidence type="ECO:0000256" key="1">
    <source>
        <dbReference type="ARBA" id="ARBA00001941"/>
    </source>
</evidence>
<organism>
    <name type="scientific">Ixodes scapularis</name>
    <name type="common">Black-legged tick</name>
    <name type="synonym">Deer tick</name>
    <dbReference type="NCBI Taxonomy" id="6945"/>
    <lineage>
        <taxon>Eukaryota</taxon>
        <taxon>Metazoa</taxon>
        <taxon>Ecdysozoa</taxon>
        <taxon>Arthropoda</taxon>
        <taxon>Chelicerata</taxon>
        <taxon>Arachnida</taxon>
        <taxon>Acari</taxon>
        <taxon>Parasitiformes</taxon>
        <taxon>Ixodida</taxon>
        <taxon>Ixodoidea</taxon>
        <taxon>Ixodidae</taxon>
        <taxon>Ixodinae</taxon>
        <taxon>Ixodes</taxon>
    </lineage>
</organism>